<organism evidence="1 2">
    <name type="scientific">Aspergillus granulosus</name>
    <dbReference type="NCBI Taxonomy" id="176169"/>
    <lineage>
        <taxon>Eukaryota</taxon>
        <taxon>Fungi</taxon>
        <taxon>Dikarya</taxon>
        <taxon>Ascomycota</taxon>
        <taxon>Pezizomycotina</taxon>
        <taxon>Eurotiomycetes</taxon>
        <taxon>Eurotiomycetidae</taxon>
        <taxon>Eurotiales</taxon>
        <taxon>Aspergillaceae</taxon>
        <taxon>Aspergillus</taxon>
        <taxon>Aspergillus subgen. Nidulantes</taxon>
    </lineage>
</organism>
<sequence length="227" mass="25585">MTSLYTGPGLLYVGSRTKPSTDISNETYNKWYDDIHVPDVLETSGVQTAVRYIAAPGKSDDLNWPFLAVYPISNLHYLTTEEFANIPSTDRLLPGPSHSCLDCAEFDQRHYATVGKFQVGESSSKPSPKLLVVHFDYPTTLCDADPKKVQDWYFQQQTKDVNQQVQLYKLIMAHRFKDNASTRPALFIALHRLLDDKSCQQALAAVKSTSASVAVYDLWKEFGQLNK</sequence>
<comment type="caution">
    <text evidence="1">The sequence shown here is derived from an EMBL/GenBank/DDBJ whole genome shotgun (WGS) entry which is preliminary data.</text>
</comment>
<gene>
    <name evidence="1" type="ORF">BJX63DRAFT_433549</name>
</gene>
<reference evidence="1 2" key="1">
    <citation type="submission" date="2024-07" db="EMBL/GenBank/DDBJ databases">
        <title>Section-level genome sequencing and comparative genomics of Aspergillus sections Usti and Cavernicolus.</title>
        <authorList>
            <consortium name="Lawrence Berkeley National Laboratory"/>
            <person name="Nybo J.L."/>
            <person name="Vesth T.C."/>
            <person name="Theobald S."/>
            <person name="Frisvad J.C."/>
            <person name="Larsen T.O."/>
            <person name="Kjaerboelling I."/>
            <person name="Rothschild-Mancinelli K."/>
            <person name="Lyhne E.K."/>
            <person name="Kogle M.E."/>
            <person name="Barry K."/>
            <person name="Clum A."/>
            <person name="Na H."/>
            <person name="Ledsgaard L."/>
            <person name="Lin J."/>
            <person name="Lipzen A."/>
            <person name="Kuo A."/>
            <person name="Riley R."/>
            <person name="Mondo S."/>
            <person name="Labutti K."/>
            <person name="Haridas S."/>
            <person name="Pangalinan J."/>
            <person name="Salamov A.A."/>
            <person name="Simmons B.A."/>
            <person name="Magnuson J.K."/>
            <person name="Chen J."/>
            <person name="Drula E."/>
            <person name="Henrissat B."/>
            <person name="Wiebenga A."/>
            <person name="Lubbers R.J."/>
            <person name="Gomes A.C."/>
            <person name="Makela M.R."/>
            <person name="Stajich J."/>
            <person name="Grigoriev I.V."/>
            <person name="Mortensen U.H."/>
            <person name="De Vries R.P."/>
            <person name="Baker S.E."/>
            <person name="Andersen M.R."/>
        </authorList>
    </citation>
    <scope>NUCLEOTIDE SEQUENCE [LARGE SCALE GENOMIC DNA]</scope>
    <source>
        <strain evidence="1 2">CBS 588.65</strain>
    </source>
</reference>
<evidence type="ECO:0000313" key="2">
    <source>
        <dbReference type="Proteomes" id="UP001610334"/>
    </source>
</evidence>
<keyword evidence="2" id="KW-1185">Reference proteome</keyword>
<dbReference type="EMBL" id="JBFXLT010000060">
    <property type="protein sequence ID" value="KAL2811258.1"/>
    <property type="molecule type" value="Genomic_DNA"/>
</dbReference>
<accession>A0ABR4H8Z9</accession>
<proteinExistence type="predicted"/>
<name>A0ABR4H8Z9_9EURO</name>
<evidence type="ECO:0000313" key="1">
    <source>
        <dbReference type="EMBL" id="KAL2811258.1"/>
    </source>
</evidence>
<dbReference type="Proteomes" id="UP001610334">
    <property type="component" value="Unassembled WGS sequence"/>
</dbReference>
<protein>
    <submittedName>
        <fullName evidence="1">Uncharacterized protein</fullName>
    </submittedName>
</protein>